<dbReference type="Pfam" id="PF11162">
    <property type="entry name" value="DUF2946"/>
    <property type="match status" value="1"/>
</dbReference>
<feature type="signal peptide" evidence="2">
    <location>
        <begin position="1"/>
        <end position="26"/>
    </location>
</feature>
<keyword evidence="4" id="KW-1185">Reference proteome</keyword>
<sequence length="124" mass="12692">MIVRLRALLVSLFAVLLLGQSAAAAAHCLWQARRLAAPGELAVPICTPDGLRQAHGTGGPDAPPGPAEPCVCIVCHALPQAGLPHPPTLPEPAWRLALHSAPPPLPPRPAARAPPGMPRGPPLG</sequence>
<dbReference type="InterPro" id="IPR021333">
    <property type="entry name" value="DUF2946"/>
</dbReference>
<feature type="compositionally biased region" description="Pro residues" evidence="1">
    <location>
        <begin position="115"/>
        <end position="124"/>
    </location>
</feature>
<evidence type="ECO:0000313" key="3">
    <source>
        <dbReference type="EMBL" id="MXP65696.1"/>
    </source>
</evidence>
<accession>A0A845BHR9</accession>
<keyword evidence="2" id="KW-0732">Signal</keyword>
<evidence type="ECO:0000313" key="4">
    <source>
        <dbReference type="Proteomes" id="UP000460715"/>
    </source>
</evidence>
<dbReference type="Proteomes" id="UP000460715">
    <property type="component" value="Unassembled WGS sequence"/>
</dbReference>
<comment type="caution">
    <text evidence="3">The sequence shown here is derived from an EMBL/GenBank/DDBJ whole genome shotgun (WGS) entry which is preliminary data.</text>
</comment>
<dbReference type="EMBL" id="SNVJ01000025">
    <property type="protein sequence ID" value="MXP65696.1"/>
    <property type="molecule type" value="Genomic_DNA"/>
</dbReference>
<dbReference type="AlphaFoldDB" id="A0A845BHR9"/>
<name>A0A845BHR9_9PROT</name>
<reference evidence="3 4" key="1">
    <citation type="submission" date="2019-03" db="EMBL/GenBank/DDBJ databases">
        <title>Roseomonas sp. a novel Roseomonas species isolated from Sea whip Gorgonian.</title>
        <authorList>
            <person name="Li F."/>
            <person name="Pan X."/>
            <person name="Huang S."/>
            <person name="Li Z."/>
            <person name="Meng B."/>
        </authorList>
    </citation>
    <scope>NUCLEOTIDE SEQUENCE [LARGE SCALE GENOMIC DNA]</scope>
    <source>
        <strain evidence="3 4">M0104</strain>
    </source>
</reference>
<feature type="chain" id="PRO_5032295166" description="DUF2946 domain-containing protein" evidence="2">
    <location>
        <begin position="27"/>
        <end position="124"/>
    </location>
</feature>
<feature type="region of interest" description="Disordered" evidence="1">
    <location>
        <begin position="97"/>
        <end position="124"/>
    </location>
</feature>
<evidence type="ECO:0008006" key="5">
    <source>
        <dbReference type="Google" id="ProtNLM"/>
    </source>
</evidence>
<gene>
    <name evidence="3" type="ORF">E0493_20305</name>
</gene>
<protein>
    <recommendedName>
        <fullName evidence="5">DUF2946 domain-containing protein</fullName>
    </recommendedName>
</protein>
<organism evidence="3 4">
    <name type="scientific">Teichococcus coralli</name>
    <dbReference type="NCBI Taxonomy" id="2545983"/>
    <lineage>
        <taxon>Bacteria</taxon>
        <taxon>Pseudomonadati</taxon>
        <taxon>Pseudomonadota</taxon>
        <taxon>Alphaproteobacteria</taxon>
        <taxon>Acetobacterales</taxon>
        <taxon>Roseomonadaceae</taxon>
        <taxon>Roseomonas</taxon>
    </lineage>
</organism>
<proteinExistence type="predicted"/>
<evidence type="ECO:0000256" key="2">
    <source>
        <dbReference type="SAM" id="SignalP"/>
    </source>
</evidence>
<evidence type="ECO:0000256" key="1">
    <source>
        <dbReference type="SAM" id="MobiDB-lite"/>
    </source>
</evidence>
<dbReference type="RefSeq" id="WP_160939100.1">
    <property type="nucleotide sequence ID" value="NZ_SNVJ01000025.1"/>
</dbReference>